<dbReference type="Proteomes" id="UP000053927">
    <property type="component" value="Unassembled WGS sequence"/>
</dbReference>
<feature type="coiled-coil region" evidence="1">
    <location>
        <begin position="81"/>
        <end position="144"/>
    </location>
</feature>
<dbReference type="RefSeq" id="XP_007311627.1">
    <property type="nucleotide sequence ID" value="XM_007311565.1"/>
</dbReference>
<dbReference type="GeneID" id="18804233"/>
<evidence type="ECO:0000313" key="3">
    <source>
        <dbReference type="EMBL" id="EIM79330.1"/>
    </source>
</evidence>
<gene>
    <name evidence="3" type="ORF">STEHIDRAFT_173187</name>
</gene>
<feature type="region of interest" description="Disordered" evidence="2">
    <location>
        <begin position="903"/>
        <end position="933"/>
    </location>
</feature>
<feature type="compositionally biased region" description="Low complexity" evidence="2">
    <location>
        <begin position="954"/>
        <end position="969"/>
    </location>
</feature>
<feature type="region of interest" description="Disordered" evidence="2">
    <location>
        <begin position="951"/>
        <end position="1107"/>
    </location>
</feature>
<evidence type="ECO:0000256" key="1">
    <source>
        <dbReference type="SAM" id="Coils"/>
    </source>
</evidence>
<accession>R7RWW1</accession>
<proteinExistence type="predicted"/>
<feature type="compositionally biased region" description="Acidic residues" evidence="2">
    <location>
        <begin position="993"/>
        <end position="1003"/>
    </location>
</feature>
<protein>
    <submittedName>
        <fullName evidence="3">Uncharacterized protein</fullName>
    </submittedName>
</protein>
<feature type="region of interest" description="Disordered" evidence="2">
    <location>
        <begin position="558"/>
        <end position="577"/>
    </location>
</feature>
<feature type="compositionally biased region" description="Basic and acidic residues" evidence="2">
    <location>
        <begin position="1037"/>
        <end position="1048"/>
    </location>
</feature>
<evidence type="ECO:0000256" key="2">
    <source>
        <dbReference type="SAM" id="MobiDB-lite"/>
    </source>
</evidence>
<feature type="region of interest" description="Disordered" evidence="2">
    <location>
        <begin position="442"/>
        <end position="461"/>
    </location>
</feature>
<feature type="region of interest" description="Disordered" evidence="2">
    <location>
        <begin position="492"/>
        <end position="512"/>
    </location>
</feature>
<keyword evidence="1" id="KW-0175">Coiled coil</keyword>
<feature type="compositionally biased region" description="Low complexity" evidence="2">
    <location>
        <begin position="276"/>
        <end position="307"/>
    </location>
</feature>
<name>R7RWW1_STEHR</name>
<dbReference type="KEGG" id="shs:STEHIDRAFT_173187"/>
<feature type="region of interest" description="Disordered" evidence="2">
    <location>
        <begin position="252"/>
        <end position="307"/>
    </location>
</feature>
<keyword evidence="4" id="KW-1185">Reference proteome</keyword>
<sequence>MPFHPHPHDLPSAPPAISEISFLRSQLSRTAREHTLRLALLSNSYSSRISQLSQQHDALSCQYDAEVRMHDTTVVLLKHECEGKMREVEVLQCELESLRCRYDAMVDIMRREAEERVLGLDEKVKRLEEEREDLVKGQQEARRQCVKRDVELTKARKEREEGIKGGKVKDTEIEELREKVKTLSAENAAFSLARNAQARTAKVKNLPVPTAPRAMIMASSSNSSFVSSSSSFSRSAVPCPATSMALPTVRLHLSGGPLTNRPEVEKEDTPTMIMTSSSSSSSSNSSSSSSSSSFLSQSQSQSQSSTSISTSSIATSTSALPSSSPSSCLSVSVSSIAAPAVVEGMRTHCTGTGAPRCVPGVFFPTGVFGFGHGSTSTSKSQVKVKAGPSLQENLASFAPHSDVRAMSAFPASTSVLTSSSSTSLSPNAHLNNVNTALSNSKHVAQPLQHETQTKSQTKPQSAIAIVPSDKPSAFATLTNNINSRVSTSAFASNTGILPAGGSTSTSTTSSSRMAKRAHSSAFMDDYEYEYIAPAPAPLFSLIDRIEPRTSTTLSARKRPHLNGLPLPVTGVQTKTGSGTVPVWSRGALKAADSEGLKLDRMNLDDCDERDAEDDIENDGDIVKVKTEQKDDGLPLPPYQVKERSRTETQPTCSTTTTTTVKTESICDTRSTPFNDTYTDLHGPRGAEFGALLLALDHHLSTDDRLPSSPANSNQPQQISTVNSLTRQFTTITTSLRKQQTGISEYASAIPIDFLNTEPQQQEPLNERPVSPAHRPRFRWHAHRVCPPSSIADAAYKPCPYFRNPNSPPTSIYSQPLVTDASSISSFSPHQLNNNNNNNTNHQLEQHQSIMSNNITMAAPADYTTNYTTNNRSDTASGIASSAFTLASPPSPTQSLKRRRQFEAGYNSDGDADNEEGTSSDSDEEDEDKENIALPRKRLCLNLEDSPRLRAAELSSGRSSRVSWSSDASSTYTLLTPPDSPRVVFRPLEISKVEDEDEDEDDADLKDSVLFASDIEGPPTSSDESVGSRGSVDYDNDSEVHYTDSEVELKATTQHPLSFSSTEAEEESGSEEDHWSEEEEYGDVEDAYEDWGVDEEDDYEGEDEDGYNEEGYTVVKNWVAVQVKSYPHYTGMSGYDIFARHCVAGFSSEGGIVVSSAVFSNMMAAHSFAVEEEEEEL</sequence>
<dbReference type="EMBL" id="JH687406">
    <property type="protein sequence ID" value="EIM79330.1"/>
    <property type="molecule type" value="Genomic_DNA"/>
</dbReference>
<reference evidence="4" key="1">
    <citation type="journal article" date="2012" name="Science">
        <title>The Paleozoic origin of enzymatic lignin decomposition reconstructed from 31 fungal genomes.</title>
        <authorList>
            <person name="Floudas D."/>
            <person name="Binder M."/>
            <person name="Riley R."/>
            <person name="Barry K."/>
            <person name="Blanchette R.A."/>
            <person name="Henrissat B."/>
            <person name="Martinez A.T."/>
            <person name="Otillar R."/>
            <person name="Spatafora J.W."/>
            <person name="Yadav J.S."/>
            <person name="Aerts A."/>
            <person name="Benoit I."/>
            <person name="Boyd A."/>
            <person name="Carlson A."/>
            <person name="Copeland A."/>
            <person name="Coutinho P.M."/>
            <person name="de Vries R.P."/>
            <person name="Ferreira P."/>
            <person name="Findley K."/>
            <person name="Foster B."/>
            <person name="Gaskell J."/>
            <person name="Glotzer D."/>
            <person name="Gorecki P."/>
            <person name="Heitman J."/>
            <person name="Hesse C."/>
            <person name="Hori C."/>
            <person name="Igarashi K."/>
            <person name="Jurgens J.A."/>
            <person name="Kallen N."/>
            <person name="Kersten P."/>
            <person name="Kohler A."/>
            <person name="Kuees U."/>
            <person name="Kumar T.K.A."/>
            <person name="Kuo A."/>
            <person name="LaButti K."/>
            <person name="Larrondo L.F."/>
            <person name="Lindquist E."/>
            <person name="Ling A."/>
            <person name="Lombard V."/>
            <person name="Lucas S."/>
            <person name="Lundell T."/>
            <person name="Martin R."/>
            <person name="McLaughlin D.J."/>
            <person name="Morgenstern I."/>
            <person name="Morin E."/>
            <person name="Murat C."/>
            <person name="Nagy L.G."/>
            <person name="Nolan M."/>
            <person name="Ohm R.A."/>
            <person name="Patyshakuliyeva A."/>
            <person name="Rokas A."/>
            <person name="Ruiz-Duenas F.J."/>
            <person name="Sabat G."/>
            <person name="Salamov A."/>
            <person name="Samejima M."/>
            <person name="Schmutz J."/>
            <person name="Slot J.C."/>
            <person name="St John F."/>
            <person name="Stenlid J."/>
            <person name="Sun H."/>
            <person name="Sun S."/>
            <person name="Syed K."/>
            <person name="Tsang A."/>
            <person name="Wiebenga A."/>
            <person name="Young D."/>
            <person name="Pisabarro A."/>
            <person name="Eastwood D.C."/>
            <person name="Martin F."/>
            <person name="Cullen D."/>
            <person name="Grigoriev I.V."/>
            <person name="Hibbett D.S."/>
        </authorList>
    </citation>
    <scope>NUCLEOTIDE SEQUENCE [LARGE SCALE GENOMIC DNA]</scope>
    <source>
        <strain evidence="4">FP-91666</strain>
    </source>
</reference>
<dbReference type="AlphaFoldDB" id="R7RWW1"/>
<feature type="compositionally biased region" description="Acidic residues" evidence="2">
    <location>
        <begin position="909"/>
        <end position="928"/>
    </location>
</feature>
<feature type="compositionally biased region" description="Polar residues" evidence="2">
    <location>
        <begin position="442"/>
        <end position="460"/>
    </location>
</feature>
<organism evidence="3 4">
    <name type="scientific">Stereum hirsutum (strain FP-91666)</name>
    <name type="common">White-rot fungus</name>
    <dbReference type="NCBI Taxonomy" id="721885"/>
    <lineage>
        <taxon>Eukaryota</taxon>
        <taxon>Fungi</taxon>
        <taxon>Dikarya</taxon>
        <taxon>Basidiomycota</taxon>
        <taxon>Agaricomycotina</taxon>
        <taxon>Agaricomycetes</taxon>
        <taxon>Russulales</taxon>
        <taxon>Stereaceae</taxon>
        <taxon>Stereum</taxon>
    </lineage>
</organism>
<feature type="compositionally biased region" description="Low complexity" evidence="2">
    <location>
        <begin position="502"/>
        <end position="511"/>
    </location>
</feature>
<evidence type="ECO:0000313" key="4">
    <source>
        <dbReference type="Proteomes" id="UP000053927"/>
    </source>
</evidence>
<feature type="compositionally biased region" description="Acidic residues" evidence="2">
    <location>
        <begin position="1062"/>
        <end position="1107"/>
    </location>
</feature>
<feature type="region of interest" description="Disordered" evidence="2">
    <location>
        <begin position="629"/>
        <end position="653"/>
    </location>
</feature>